<dbReference type="RefSeq" id="WP_119703756.1">
    <property type="nucleotide sequence ID" value="NZ_JBHSOI010000001.1"/>
</dbReference>
<protein>
    <recommendedName>
        <fullName evidence="3">HK97 gp10 family phage protein</fullName>
    </recommendedName>
</protein>
<evidence type="ECO:0000313" key="1">
    <source>
        <dbReference type="EMBL" id="REK73646.1"/>
    </source>
</evidence>
<organism evidence="1 2">
    <name type="scientific">Aeromicrobium endophyticum</name>
    <dbReference type="NCBI Taxonomy" id="2292704"/>
    <lineage>
        <taxon>Bacteria</taxon>
        <taxon>Bacillati</taxon>
        <taxon>Actinomycetota</taxon>
        <taxon>Actinomycetes</taxon>
        <taxon>Propionibacteriales</taxon>
        <taxon>Nocardioidaceae</taxon>
        <taxon>Aeromicrobium</taxon>
    </lineage>
</organism>
<evidence type="ECO:0000313" key="2">
    <source>
        <dbReference type="Proteomes" id="UP000265581"/>
    </source>
</evidence>
<dbReference type="AlphaFoldDB" id="A0A371PDC9"/>
<evidence type="ECO:0008006" key="3">
    <source>
        <dbReference type="Google" id="ProtNLM"/>
    </source>
</evidence>
<proteinExistence type="predicted"/>
<comment type="caution">
    <text evidence="1">The sequence shown here is derived from an EMBL/GenBank/DDBJ whole genome shotgun (WGS) entry which is preliminary data.</text>
</comment>
<sequence>MSSFELDTSEIRALAADMRPVPDVLAKEVRAVVVKGAVNIKNDQRRAANESRHFDFARAISFDLHGGSLFGTAVIEAEIGPVKGKPGSLANIAYFGTSRGGGTVEDPGSALERESAKYHGALENLMGNLL</sequence>
<name>A0A371PDC9_9ACTN</name>
<accession>A0A371PDC9</accession>
<gene>
    <name evidence="1" type="ORF">DX116_08960</name>
</gene>
<dbReference type="Proteomes" id="UP000265581">
    <property type="component" value="Unassembled WGS sequence"/>
</dbReference>
<dbReference type="OrthoDB" id="3233584at2"/>
<dbReference type="EMBL" id="QUBR01000001">
    <property type="protein sequence ID" value="REK73646.1"/>
    <property type="molecule type" value="Genomic_DNA"/>
</dbReference>
<keyword evidence="2" id="KW-1185">Reference proteome</keyword>
<reference evidence="1 2" key="1">
    <citation type="submission" date="2018-08" db="EMBL/GenBank/DDBJ databases">
        <title>Aeromicrobium sp. M2KJ-4, whole genome shotgun sequence.</title>
        <authorList>
            <person name="Tuo L."/>
        </authorList>
    </citation>
    <scope>NUCLEOTIDE SEQUENCE [LARGE SCALE GENOMIC DNA]</scope>
    <source>
        <strain evidence="1 2">M2KJ-4</strain>
    </source>
</reference>